<dbReference type="InterPro" id="IPR029056">
    <property type="entry name" value="Ribokinase-like"/>
</dbReference>
<dbReference type="PANTHER" id="PTHR10584:SF157">
    <property type="entry name" value="SULFOFRUCTOSE KINASE"/>
    <property type="match status" value="1"/>
</dbReference>
<dbReference type="AlphaFoldDB" id="A0A158AR34"/>
<dbReference type="SUPFAM" id="SSF53613">
    <property type="entry name" value="Ribokinase-like"/>
    <property type="match status" value="1"/>
</dbReference>
<organism evidence="4 5">
    <name type="scientific">Caballeronia glebae</name>
    <dbReference type="NCBI Taxonomy" id="1777143"/>
    <lineage>
        <taxon>Bacteria</taxon>
        <taxon>Pseudomonadati</taxon>
        <taxon>Pseudomonadota</taxon>
        <taxon>Betaproteobacteria</taxon>
        <taxon>Burkholderiales</taxon>
        <taxon>Burkholderiaceae</taxon>
        <taxon>Caballeronia</taxon>
    </lineage>
</organism>
<dbReference type="OrthoDB" id="9795789at2"/>
<gene>
    <name evidence="4" type="ORF">AWB82_02760</name>
</gene>
<keyword evidence="2" id="KW-0418">Kinase</keyword>
<evidence type="ECO:0000259" key="3">
    <source>
        <dbReference type="Pfam" id="PF00294"/>
    </source>
</evidence>
<proteinExistence type="predicted"/>
<feature type="domain" description="Carbohydrate kinase PfkB" evidence="3">
    <location>
        <begin position="4"/>
        <end position="293"/>
    </location>
</feature>
<evidence type="ECO:0000256" key="1">
    <source>
        <dbReference type="ARBA" id="ARBA00022679"/>
    </source>
</evidence>
<dbReference type="RefSeq" id="WP_086967916.1">
    <property type="nucleotide sequence ID" value="NZ_FCOJ02000016.1"/>
</dbReference>
<reference evidence="4" key="1">
    <citation type="submission" date="2016-01" db="EMBL/GenBank/DDBJ databases">
        <authorList>
            <person name="Peeters C."/>
        </authorList>
    </citation>
    <scope>NUCLEOTIDE SEQUENCE [LARGE SCALE GENOMIC DNA]</scope>
    <source>
        <strain evidence="4">LMG 29325</strain>
    </source>
</reference>
<dbReference type="InterPro" id="IPR011611">
    <property type="entry name" value="PfkB_dom"/>
</dbReference>
<keyword evidence="5" id="KW-1185">Reference proteome</keyword>
<keyword evidence="1" id="KW-0808">Transferase</keyword>
<evidence type="ECO:0000313" key="4">
    <source>
        <dbReference type="EMBL" id="SAK59936.1"/>
    </source>
</evidence>
<accession>A0A158AR34</accession>
<protein>
    <submittedName>
        <fullName evidence="4">Ribokinase</fullName>
    </submittedName>
</protein>
<dbReference type="PANTHER" id="PTHR10584">
    <property type="entry name" value="SUGAR KINASE"/>
    <property type="match status" value="1"/>
</dbReference>
<evidence type="ECO:0000256" key="2">
    <source>
        <dbReference type="ARBA" id="ARBA00022777"/>
    </source>
</evidence>
<dbReference type="Proteomes" id="UP000054596">
    <property type="component" value="Unassembled WGS sequence"/>
</dbReference>
<name>A0A158AR34_9BURK</name>
<dbReference type="STRING" id="1777143.AWB82_02760"/>
<dbReference type="Gene3D" id="3.40.1190.20">
    <property type="match status" value="1"/>
</dbReference>
<dbReference type="EMBL" id="FCOJ02000016">
    <property type="protein sequence ID" value="SAK59936.1"/>
    <property type="molecule type" value="Genomic_DNA"/>
</dbReference>
<evidence type="ECO:0000313" key="5">
    <source>
        <dbReference type="Proteomes" id="UP000054596"/>
    </source>
</evidence>
<comment type="caution">
    <text evidence="4">The sequence shown here is derived from an EMBL/GenBank/DDBJ whole genome shotgun (WGS) entry which is preliminary data.</text>
</comment>
<dbReference type="GO" id="GO:0005829">
    <property type="term" value="C:cytosol"/>
    <property type="evidence" value="ECO:0007669"/>
    <property type="project" value="TreeGrafter"/>
</dbReference>
<dbReference type="GO" id="GO:0016301">
    <property type="term" value="F:kinase activity"/>
    <property type="evidence" value="ECO:0007669"/>
    <property type="project" value="UniProtKB-KW"/>
</dbReference>
<sequence length="310" mass="33028">MSDKHIICLGSALWDTILSVDHIPPHGGKVLPTIAIQAASGMATVAAVTIARLGGQVSLWSRIGDDHTGQMFIEDLAHEGVDTDAVRRVPNVRTPFSTILVDRNGERLVVPYFDPALDTDAGWLPLHEIVDAGAVLCDMRWLQGAELLFSQAKRLGIPTILDADVAPVEDLRAMMPLADHVLLSEPALHSLSDEPSPEAALMEVASTLSAQVIGVTLGAKGSIIWQNSGGAGTLRHFPTISVLARDTLNAGDVWHGTYAYGVARGWDLARTVHAASVAAAMKCEHFGGRAGAPHLAQLLERLEQCESAVR</sequence>
<dbReference type="Pfam" id="PF00294">
    <property type="entry name" value="PfkB"/>
    <property type="match status" value="1"/>
</dbReference>